<evidence type="ECO:0000313" key="3">
    <source>
        <dbReference type="Proteomes" id="UP000827092"/>
    </source>
</evidence>
<accession>A0AAV6V5R4</accession>
<reference evidence="2 3" key="1">
    <citation type="journal article" date="2022" name="Nat. Ecol. Evol.">
        <title>A masculinizing supergene underlies an exaggerated male reproductive morph in a spider.</title>
        <authorList>
            <person name="Hendrickx F."/>
            <person name="De Corte Z."/>
            <person name="Sonet G."/>
            <person name="Van Belleghem S.M."/>
            <person name="Kostlbacher S."/>
            <person name="Vangestel C."/>
        </authorList>
    </citation>
    <scope>NUCLEOTIDE SEQUENCE [LARGE SCALE GENOMIC DNA]</scope>
    <source>
        <strain evidence="2">W744_W776</strain>
    </source>
</reference>
<proteinExistence type="predicted"/>
<comment type="caution">
    <text evidence="2">The sequence shown here is derived from an EMBL/GenBank/DDBJ whole genome shotgun (WGS) entry which is preliminary data.</text>
</comment>
<sequence length="73" mass="8378">MFLRPRAPLRKSTSTRVVKQQSHGTLDKDWTQYCALRNPVHHNCSVCSRGKSRTKGGDRSSMRRSVTCWEWGG</sequence>
<keyword evidence="3" id="KW-1185">Reference proteome</keyword>
<feature type="compositionally biased region" description="Polar residues" evidence="1">
    <location>
        <begin position="11"/>
        <end position="20"/>
    </location>
</feature>
<evidence type="ECO:0000313" key="2">
    <source>
        <dbReference type="EMBL" id="KAG8191899.1"/>
    </source>
</evidence>
<feature type="region of interest" description="Disordered" evidence="1">
    <location>
        <begin position="1"/>
        <end position="20"/>
    </location>
</feature>
<organism evidence="2 3">
    <name type="scientific">Oedothorax gibbosus</name>
    <dbReference type="NCBI Taxonomy" id="931172"/>
    <lineage>
        <taxon>Eukaryota</taxon>
        <taxon>Metazoa</taxon>
        <taxon>Ecdysozoa</taxon>
        <taxon>Arthropoda</taxon>
        <taxon>Chelicerata</taxon>
        <taxon>Arachnida</taxon>
        <taxon>Araneae</taxon>
        <taxon>Araneomorphae</taxon>
        <taxon>Entelegynae</taxon>
        <taxon>Araneoidea</taxon>
        <taxon>Linyphiidae</taxon>
        <taxon>Erigoninae</taxon>
        <taxon>Oedothorax</taxon>
    </lineage>
</organism>
<evidence type="ECO:0000256" key="1">
    <source>
        <dbReference type="SAM" id="MobiDB-lite"/>
    </source>
</evidence>
<gene>
    <name evidence="2" type="ORF">JTE90_019833</name>
</gene>
<dbReference type="AlphaFoldDB" id="A0AAV6V5R4"/>
<dbReference type="Proteomes" id="UP000827092">
    <property type="component" value="Unassembled WGS sequence"/>
</dbReference>
<protein>
    <submittedName>
        <fullName evidence="2">Uncharacterized protein</fullName>
    </submittedName>
</protein>
<name>A0AAV6V5R4_9ARAC</name>
<dbReference type="EMBL" id="JAFNEN010000150">
    <property type="protein sequence ID" value="KAG8191899.1"/>
    <property type="molecule type" value="Genomic_DNA"/>
</dbReference>